<feature type="transmembrane region" description="Helical" evidence="12">
    <location>
        <begin position="12"/>
        <end position="30"/>
    </location>
</feature>
<keyword evidence="5" id="KW-0808">Transferase</keyword>
<dbReference type="SMART" id="SM00387">
    <property type="entry name" value="HATPase_c"/>
    <property type="match status" value="1"/>
</dbReference>
<dbReference type="InterPro" id="IPR003594">
    <property type="entry name" value="HATPase_dom"/>
</dbReference>
<reference evidence="15" key="1">
    <citation type="submission" date="2016-11" db="EMBL/GenBank/DDBJ databases">
        <authorList>
            <person name="Varghese N."/>
            <person name="Submissions S."/>
        </authorList>
    </citation>
    <scope>NUCLEOTIDE SEQUENCE [LARGE SCALE GENOMIC DNA]</scope>
    <source>
        <strain evidence="15">DSM 15692</strain>
    </source>
</reference>
<keyword evidence="8 12" id="KW-1133">Transmembrane helix</keyword>
<keyword evidence="11" id="KW-0175">Coiled coil</keyword>
<dbReference type="AlphaFoldDB" id="A0A1M4SHK2"/>
<sequence>MTKEFLKKNAHTLGLVFSSLTIFALVFGLFQMDWAIYWVSAALILCILVLDLVYQAIQFQKKQALEEKINELTETLEEERNTNRLMRQDIEEYFLLWVHQIKTPITASYLLLEDDDFKNKPFLQQEILKIENYVSLALNYLKVQNPANDMDFRYVTVDEIISPLLKKYRVQFIYSKITLHYTKESHKILTEPNLTSLMIEQLLSNALKYTKKGDIWVAFDEKTKQLTIKDNGIGICEEDLPKIFDKGYAGMNGQLETKSSGIGLYLVQLISKRLEQPVHVESELGKGTTFTLQLFDA</sequence>
<name>A0A1M4SHK2_9LACT</name>
<keyword evidence="15" id="KW-1185">Reference proteome</keyword>
<feature type="domain" description="Histidine kinase" evidence="13">
    <location>
        <begin position="96"/>
        <end position="297"/>
    </location>
</feature>
<evidence type="ECO:0000256" key="9">
    <source>
        <dbReference type="ARBA" id="ARBA00023012"/>
    </source>
</evidence>
<keyword evidence="4" id="KW-1003">Cell membrane</keyword>
<evidence type="ECO:0000256" key="10">
    <source>
        <dbReference type="ARBA" id="ARBA00023136"/>
    </source>
</evidence>
<accession>A0A1M4SHK2</accession>
<evidence type="ECO:0000256" key="8">
    <source>
        <dbReference type="ARBA" id="ARBA00022989"/>
    </source>
</evidence>
<dbReference type="InterPro" id="IPR004358">
    <property type="entry name" value="Sig_transdc_His_kin-like_C"/>
</dbReference>
<dbReference type="PROSITE" id="PS50109">
    <property type="entry name" value="HIS_KIN"/>
    <property type="match status" value="1"/>
</dbReference>
<evidence type="ECO:0000256" key="7">
    <source>
        <dbReference type="ARBA" id="ARBA00022777"/>
    </source>
</evidence>
<dbReference type="InterPro" id="IPR050351">
    <property type="entry name" value="BphY/WalK/GraS-like"/>
</dbReference>
<evidence type="ECO:0000256" key="4">
    <source>
        <dbReference type="ARBA" id="ARBA00022475"/>
    </source>
</evidence>
<evidence type="ECO:0000256" key="5">
    <source>
        <dbReference type="ARBA" id="ARBA00022679"/>
    </source>
</evidence>
<dbReference type="STRING" id="1121025.SAMN02745249_00183"/>
<gene>
    <name evidence="14" type="ORF">SAMN02745249_00183</name>
</gene>
<keyword evidence="9" id="KW-0902">Two-component regulatory system</keyword>
<evidence type="ECO:0000259" key="13">
    <source>
        <dbReference type="PROSITE" id="PS50109"/>
    </source>
</evidence>
<dbReference type="Gene3D" id="3.30.565.10">
    <property type="entry name" value="Histidine kinase-like ATPase, C-terminal domain"/>
    <property type="match status" value="1"/>
</dbReference>
<dbReference type="Pfam" id="PF02518">
    <property type="entry name" value="HATPase_c"/>
    <property type="match status" value="1"/>
</dbReference>
<dbReference type="RefSeq" id="WP_073294791.1">
    <property type="nucleotide sequence ID" value="NZ_FQUF01000003.1"/>
</dbReference>
<proteinExistence type="predicted"/>
<dbReference type="GO" id="GO:0004721">
    <property type="term" value="F:phosphoprotein phosphatase activity"/>
    <property type="evidence" value="ECO:0007669"/>
    <property type="project" value="TreeGrafter"/>
</dbReference>
<dbReference type="InterPro" id="IPR036890">
    <property type="entry name" value="HATPase_C_sf"/>
</dbReference>
<keyword evidence="10 12" id="KW-0472">Membrane</keyword>
<feature type="coiled-coil region" evidence="11">
    <location>
        <begin position="62"/>
        <end position="89"/>
    </location>
</feature>
<evidence type="ECO:0000256" key="6">
    <source>
        <dbReference type="ARBA" id="ARBA00022692"/>
    </source>
</evidence>
<comment type="catalytic activity">
    <reaction evidence="1">
        <text>ATP + protein L-histidine = ADP + protein N-phospho-L-histidine.</text>
        <dbReference type="EC" id="2.7.13.3"/>
    </reaction>
</comment>
<dbReference type="GO" id="GO:0016036">
    <property type="term" value="P:cellular response to phosphate starvation"/>
    <property type="evidence" value="ECO:0007669"/>
    <property type="project" value="TreeGrafter"/>
</dbReference>
<feature type="transmembrane region" description="Helical" evidence="12">
    <location>
        <begin position="36"/>
        <end position="54"/>
    </location>
</feature>
<evidence type="ECO:0000256" key="12">
    <source>
        <dbReference type="SAM" id="Phobius"/>
    </source>
</evidence>
<dbReference type="SUPFAM" id="SSF55874">
    <property type="entry name" value="ATPase domain of HSP90 chaperone/DNA topoisomerase II/histidine kinase"/>
    <property type="match status" value="1"/>
</dbReference>
<evidence type="ECO:0000256" key="11">
    <source>
        <dbReference type="SAM" id="Coils"/>
    </source>
</evidence>
<dbReference type="Proteomes" id="UP000184128">
    <property type="component" value="Unassembled WGS sequence"/>
</dbReference>
<protein>
    <recommendedName>
        <fullName evidence="3">histidine kinase</fullName>
        <ecNumber evidence="3">2.7.13.3</ecNumber>
    </recommendedName>
</protein>
<keyword evidence="7 14" id="KW-0418">Kinase</keyword>
<dbReference type="PANTHER" id="PTHR45453">
    <property type="entry name" value="PHOSPHATE REGULON SENSOR PROTEIN PHOR"/>
    <property type="match status" value="1"/>
</dbReference>
<keyword evidence="6 12" id="KW-0812">Transmembrane</keyword>
<evidence type="ECO:0000256" key="2">
    <source>
        <dbReference type="ARBA" id="ARBA00004651"/>
    </source>
</evidence>
<evidence type="ECO:0000256" key="1">
    <source>
        <dbReference type="ARBA" id="ARBA00000085"/>
    </source>
</evidence>
<dbReference type="PRINTS" id="PR00344">
    <property type="entry name" value="BCTRLSENSOR"/>
</dbReference>
<dbReference type="GO" id="GO:0005886">
    <property type="term" value="C:plasma membrane"/>
    <property type="evidence" value="ECO:0007669"/>
    <property type="project" value="UniProtKB-SubCell"/>
</dbReference>
<evidence type="ECO:0000256" key="3">
    <source>
        <dbReference type="ARBA" id="ARBA00012438"/>
    </source>
</evidence>
<evidence type="ECO:0000313" key="15">
    <source>
        <dbReference type="Proteomes" id="UP000184128"/>
    </source>
</evidence>
<evidence type="ECO:0000313" key="14">
    <source>
        <dbReference type="EMBL" id="SHE31681.1"/>
    </source>
</evidence>
<dbReference type="OrthoDB" id="9780487at2"/>
<dbReference type="PANTHER" id="PTHR45453:SF2">
    <property type="entry name" value="HISTIDINE KINASE"/>
    <property type="match status" value="1"/>
</dbReference>
<comment type="subcellular location">
    <subcellularLocation>
        <location evidence="2">Cell membrane</location>
        <topology evidence="2">Multi-pass membrane protein</topology>
    </subcellularLocation>
</comment>
<organism evidence="14 15">
    <name type="scientific">Atopostipes suicloacalis DSM 15692</name>
    <dbReference type="NCBI Taxonomy" id="1121025"/>
    <lineage>
        <taxon>Bacteria</taxon>
        <taxon>Bacillati</taxon>
        <taxon>Bacillota</taxon>
        <taxon>Bacilli</taxon>
        <taxon>Lactobacillales</taxon>
        <taxon>Carnobacteriaceae</taxon>
        <taxon>Atopostipes</taxon>
    </lineage>
</organism>
<dbReference type="InterPro" id="IPR005467">
    <property type="entry name" value="His_kinase_dom"/>
</dbReference>
<dbReference type="GO" id="GO:0000155">
    <property type="term" value="F:phosphorelay sensor kinase activity"/>
    <property type="evidence" value="ECO:0007669"/>
    <property type="project" value="TreeGrafter"/>
</dbReference>
<dbReference type="EMBL" id="FQUF01000003">
    <property type="protein sequence ID" value="SHE31681.1"/>
    <property type="molecule type" value="Genomic_DNA"/>
</dbReference>
<dbReference type="EC" id="2.7.13.3" evidence="3"/>